<dbReference type="InterPro" id="IPR050397">
    <property type="entry name" value="Env_Response_Regulators"/>
</dbReference>
<protein>
    <submittedName>
        <fullName evidence="6">Crp/Fnr family transcriptional regulator</fullName>
    </submittedName>
</protein>
<accession>A0ABV5ZD85</accession>
<keyword evidence="2" id="KW-0238">DNA-binding</keyword>
<dbReference type="SMART" id="SM00100">
    <property type="entry name" value="cNMP"/>
    <property type="match status" value="1"/>
</dbReference>
<evidence type="ECO:0000256" key="1">
    <source>
        <dbReference type="ARBA" id="ARBA00023015"/>
    </source>
</evidence>
<evidence type="ECO:0000259" key="5">
    <source>
        <dbReference type="PROSITE" id="PS51063"/>
    </source>
</evidence>
<dbReference type="EMBL" id="JBHLZN010000004">
    <property type="protein sequence ID" value="MFB9887259.1"/>
    <property type="molecule type" value="Genomic_DNA"/>
</dbReference>
<comment type="caution">
    <text evidence="6">The sequence shown here is derived from an EMBL/GenBank/DDBJ whole genome shotgun (WGS) entry which is preliminary data.</text>
</comment>
<organism evidence="6 7">
    <name type="scientific">Balneatrix alpica</name>
    <dbReference type="NCBI Taxonomy" id="75684"/>
    <lineage>
        <taxon>Bacteria</taxon>
        <taxon>Pseudomonadati</taxon>
        <taxon>Pseudomonadota</taxon>
        <taxon>Gammaproteobacteria</taxon>
        <taxon>Oceanospirillales</taxon>
        <taxon>Balneatrichaceae</taxon>
        <taxon>Balneatrix</taxon>
    </lineage>
</organism>
<dbReference type="InterPro" id="IPR036390">
    <property type="entry name" value="WH_DNA-bd_sf"/>
</dbReference>
<evidence type="ECO:0000259" key="4">
    <source>
        <dbReference type="PROSITE" id="PS50042"/>
    </source>
</evidence>
<dbReference type="PANTHER" id="PTHR24567">
    <property type="entry name" value="CRP FAMILY TRANSCRIPTIONAL REGULATORY PROTEIN"/>
    <property type="match status" value="1"/>
</dbReference>
<name>A0ABV5ZD85_9GAMM</name>
<dbReference type="InterPro" id="IPR014710">
    <property type="entry name" value="RmlC-like_jellyroll"/>
</dbReference>
<dbReference type="RefSeq" id="WP_051527892.1">
    <property type="nucleotide sequence ID" value="NZ_JBHLZN010000004.1"/>
</dbReference>
<dbReference type="PANTHER" id="PTHR24567:SF68">
    <property type="entry name" value="DNA-BINDING TRANSCRIPTIONAL DUAL REGULATOR CRP"/>
    <property type="match status" value="1"/>
</dbReference>
<dbReference type="Gene3D" id="1.10.10.10">
    <property type="entry name" value="Winged helix-like DNA-binding domain superfamily/Winged helix DNA-binding domain"/>
    <property type="match status" value="1"/>
</dbReference>
<dbReference type="InterPro" id="IPR018490">
    <property type="entry name" value="cNMP-bd_dom_sf"/>
</dbReference>
<dbReference type="InterPro" id="IPR000595">
    <property type="entry name" value="cNMP-bd_dom"/>
</dbReference>
<reference evidence="6 7" key="1">
    <citation type="submission" date="2024-09" db="EMBL/GenBank/DDBJ databases">
        <authorList>
            <person name="Sun Q."/>
            <person name="Mori K."/>
        </authorList>
    </citation>
    <scope>NUCLEOTIDE SEQUENCE [LARGE SCALE GENOMIC DNA]</scope>
    <source>
        <strain evidence="6 7">ATCC 51285</strain>
    </source>
</reference>
<dbReference type="InterPro" id="IPR012318">
    <property type="entry name" value="HTH_CRP"/>
</dbReference>
<feature type="domain" description="HTH crp-type" evidence="5">
    <location>
        <begin position="161"/>
        <end position="231"/>
    </location>
</feature>
<keyword evidence="7" id="KW-1185">Reference proteome</keyword>
<evidence type="ECO:0000313" key="7">
    <source>
        <dbReference type="Proteomes" id="UP001589628"/>
    </source>
</evidence>
<dbReference type="InterPro" id="IPR036388">
    <property type="entry name" value="WH-like_DNA-bd_sf"/>
</dbReference>
<dbReference type="CDD" id="cd00038">
    <property type="entry name" value="CAP_ED"/>
    <property type="match status" value="1"/>
</dbReference>
<dbReference type="SMART" id="SM00419">
    <property type="entry name" value="HTH_CRP"/>
    <property type="match status" value="1"/>
</dbReference>
<dbReference type="PROSITE" id="PS51063">
    <property type="entry name" value="HTH_CRP_2"/>
    <property type="match status" value="1"/>
</dbReference>
<dbReference type="SUPFAM" id="SSF51206">
    <property type="entry name" value="cAMP-binding domain-like"/>
    <property type="match status" value="1"/>
</dbReference>
<dbReference type="Gene3D" id="2.60.120.10">
    <property type="entry name" value="Jelly Rolls"/>
    <property type="match status" value="1"/>
</dbReference>
<evidence type="ECO:0000256" key="3">
    <source>
        <dbReference type="ARBA" id="ARBA00023163"/>
    </source>
</evidence>
<dbReference type="SUPFAM" id="SSF46785">
    <property type="entry name" value="Winged helix' DNA-binding domain"/>
    <property type="match status" value="1"/>
</dbReference>
<proteinExistence type="predicted"/>
<gene>
    <name evidence="6" type="ORF">ACFFLH_12640</name>
</gene>
<keyword evidence="1" id="KW-0805">Transcription regulation</keyword>
<dbReference type="Pfam" id="PF00027">
    <property type="entry name" value="cNMP_binding"/>
    <property type="match status" value="1"/>
</dbReference>
<evidence type="ECO:0000256" key="2">
    <source>
        <dbReference type="ARBA" id="ARBA00023125"/>
    </source>
</evidence>
<dbReference type="PROSITE" id="PS50042">
    <property type="entry name" value="CNMP_BINDING_3"/>
    <property type="match status" value="1"/>
</dbReference>
<keyword evidence="3" id="KW-0804">Transcription</keyword>
<dbReference type="Pfam" id="PF13545">
    <property type="entry name" value="HTH_Crp_2"/>
    <property type="match status" value="1"/>
</dbReference>
<feature type="domain" description="Cyclic nucleotide-binding" evidence="4">
    <location>
        <begin position="26"/>
        <end position="147"/>
    </location>
</feature>
<dbReference type="Proteomes" id="UP001589628">
    <property type="component" value="Unassembled WGS sequence"/>
</dbReference>
<evidence type="ECO:0000313" key="6">
    <source>
        <dbReference type="EMBL" id="MFB9887259.1"/>
    </source>
</evidence>
<sequence length="238" mass="27250">MDAILRVGTPRSPLQQALAKARQHMLFSAFSEEHFQELGEQARLHRLGNEEILFRQGDKANRFFYVVSGHIKLNRLSADGQEKVIEVFGPQQTFAEAIMFMEQQAYPVNAQALGETVLLSVHNGFYKSLLTEHADYATRLLADMAKRLHMRINEIENLTMQNATHRVVRYLLNQLPSLQVAQAQIELPMAKRLIASKLAMQPETFSRIMHELKERQILSVQGRQLQILDVQALKDFGE</sequence>